<dbReference type="AlphaFoldDB" id="A0A1B2DQ55"/>
<name>A0A1B2DQ55_9BACL</name>
<protein>
    <submittedName>
        <fullName evidence="1">DegT/DnrJ/EryC1/StrS aminotransferase</fullName>
    </submittedName>
</protein>
<keyword evidence="1" id="KW-0808">Transferase</keyword>
<accession>A0A1B2DQ55</accession>
<gene>
    <name evidence="1" type="ORF">BBD42_27645</name>
</gene>
<dbReference type="RefSeq" id="WP_237163254.1">
    <property type="nucleotide sequence ID" value="NZ_CP016808.1"/>
</dbReference>
<reference evidence="1" key="1">
    <citation type="submission" date="2016-08" db="EMBL/GenBank/DDBJ databases">
        <title>Complete Genome Seqeunce of Paenibacillus sp. BIHB 4019 from tea rhizoplane.</title>
        <authorList>
            <person name="Thakur R."/>
            <person name="Swarnkar M.K."/>
            <person name="Gulati A."/>
        </authorList>
    </citation>
    <scope>NUCLEOTIDE SEQUENCE [LARGE SCALE GENOMIC DNA]</scope>
    <source>
        <strain evidence="1">BIHB4019</strain>
    </source>
</reference>
<dbReference type="EMBL" id="CP016808">
    <property type="protein sequence ID" value="ANY69853.1"/>
    <property type="molecule type" value="Genomic_DNA"/>
</dbReference>
<sequence length="227" mass="25353">MAHTTIITAPEKVTPVIKKEQYFSLSFVLSRVLNSGVIMSIEKNESELKGLEKSIGKLTQSKYVSLFNSYTGAVHAALWGQDIVHGSLTRLEEASEQDQRFASWLGIGLVTDSDVQQGFDKVTVTWDSLPRIEQELQPKLHKSPVLVLDFTELGFGPCASISVNDESIWTKAERLKIFGAFDLKTMWTQEEAEPDIQPGAQFNYRLSPLVAACVKLSLLRRNSGYEN</sequence>
<organism evidence="1">
    <name type="scientific">Paenibacillus sp. BIHB 4019</name>
    <dbReference type="NCBI Taxonomy" id="1870819"/>
    <lineage>
        <taxon>Bacteria</taxon>
        <taxon>Bacillati</taxon>
        <taxon>Bacillota</taxon>
        <taxon>Bacilli</taxon>
        <taxon>Bacillales</taxon>
        <taxon>Paenibacillaceae</taxon>
        <taxon>Paenibacillus</taxon>
    </lineage>
</organism>
<evidence type="ECO:0000313" key="1">
    <source>
        <dbReference type="EMBL" id="ANY69853.1"/>
    </source>
</evidence>
<dbReference type="GO" id="GO:0008483">
    <property type="term" value="F:transaminase activity"/>
    <property type="evidence" value="ECO:0007669"/>
    <property type="project" value="UniProtKB-KW"/>
</dbReference>
<keyword evidence="1" id="KW-0032">Aminotransferase</keyword>
<proteinExistence type="predicted"/>